<evidence type="ECO:0000313" key="4">
    <source>
        <dbReference type="Proteomes" id="UP000502549"/>
    </source>
</evidence>
<feature type="compositionally biased region" description="Polar residues" evidence="2">
    <location>
        <begin position="170"/>
        <end position="195"/>
    </location>
</feature>
<evidence type="ECO:0000256" key="2">
    <source>
        <dbReference type="SAM" id="MobiDB-lite"/>
    </source>
</evidence>
<gene>
    <name evidence="3" type="ORF">G4G71_12015</name>
</gene>
<proteinExistence type="predicted"/>
<accession>A0A7Z3GQC4</accession>
<dbReference type="KEGG" id="pmui:G4G71_12015"/>
<sequence length="403" mass="43326">MTSDEKLYEGHQEGGVSVTTATQPSELDSTFLSPAIEEDLSGLLPPLPAPAEGMVRPVVSVGYIPIHVNAAAEIGESATPHSVKAFENLERDLDDLASACSGLGPVEPSCSDSIEPLPMIADEASLRPAVNEAEAGATLLDSLQLPAYGHDDECDAADAAIISPAGQPASHISNEESSTMNAQAQPASSGAANAQASVESAVTVRQSSSLETDGVLHDVQSTLDSLAGMAHGLSQQKMEIVKMREALEERRLAALERERQLVEREERLSQQEQRLQEEKHGMERIAEHNAAVLAERSSALQALAETVDSRDRATTKRAEVLNQEQQSIDRQLNQLRARVQELDDREVGLQRQGAELSDRFKQLLDAKERFGAIVKGFNETVRFNTTYSAISKTVGTGAEEAQA</sequence>
<evidence type="ECO:0000313" key="3">
    <source>
        <dbReference type="EMBL" id="QJP08569.1"/>
    </source>
</evidence>
<organism evidence="3 4">
    <name type="scientific">Pseudomonas multiresinivorans</name>
    <dbReference type="NCBI Taxonomy" id="95301"/>
    <lineage>
        <taxon>Bacteria</taxon>
        <taxon>Pseudomonadati</taxon>
        <taxon>Pseudomonadota</taxon>
        <taxon>Gammaproteobacteria</taxon>
        <taxon>Pseudomonadales</taxon>
        <taxon>Pseudomonadaceae</taxon>
        <taxon>Pseudomonas</taxon>
    </lineage>
</organism>
<reference evidence="3 4" key="1">
    <citation type="submission" date="2020-02" db="EMBL/GenBank/DDBJ databases">
        <title>Complete genome sequence of Pseudomonas multiresinivorans ORNL1.</title>
        <authorList>
            <person name="Podar M."/>
        </authorList>
    </citation>
    <scope>NUCLEOTIDE SEQUENCE [LARGE SCALE GENOMIC DNA]</scope>
    <source>
        <strain evidence="4">populi</strain>
    </source>
</reference>
<dbReference type="Proteomes" id="UP000502549">
    <property type="component" value="Chromosome"/>
</dbReference>
<feature type="region of interest" description="Disordered" evidence="2">
    <location>
        <begin position="166"/>
        <end position="195"/>
    </location>
</feature>
<dbReference type="AlphaFoldDB" id="A0A7Z3GQC4"/>
<name>A0A7Z3GQC4_9PSED</name>
<dbReference type="RefSeq" id="WP_169937912.1">
    <property type="nucleotide sequence ID" value="NZ_CP048833.1"/>
</dbReference>
<feature type="region of interest" description="Disordered" evidence="2">
    <location>
        <begin position="1"/>
        <end position="25"/>
    </location>
</feature>
<feature type="coiled-coil region" evidence="1">
    <location>
        <begin position="238"/>
        <end position="285"/>
    </location>
</feature>
<evidence type="ECO:0000256" key="1">
    <source>
        <dbReference type="SAM" id="Coils"/>
    </source>
</evidence>
<keyword evidence="1" id="KW-0175">Coiled coil</keyword>
<feature type="compositionally biased region" description="Basic and acidic residues" evidence="2">
    <location>
        <begin position="1"/>
        <end position="12"/>
    </location>
</feature>
<feature type="coiled-coil region" evidence="1">
    <location>
        <begin position="318"/>
        <end position="352"/>
    </location>
</feature>
<dbReference type="EMBL" id="CP048833">
    <property type="protein sequence ID" value="QJP08569.1"/>
    <property type="molecule type" value="Genomic_DNA"/>
</dbReference>
<keyword evidence="4" id="KW-1185">Reference proteome</keyword>
<protein>
    <submittedName>
        <fullName evidence="3">Uncharacterized protein</fullName>
    </submittedName>
</protein>